<name>A0A2M4DEI7_ANODA</name>
<dbReference type="AlphaFoldDB" id="A0A2M4DEI7"/>
<evidence type="ECO:0000313" key="1">
    <source>
        <dbReference type="EMBL" id="MBW75966.1"/>
    </source>
</evidence>
<dbReference type="EMBL" id="GGFL01011788">
    <property type="protein sequence ID" value="MBW75966.1"/>
    <property type="molecule type" value="Transcribed_RNA"/>
</dbReference>
<reference evidence="1" key="1">
    <citation type="submission" date="2018-01" db="EMBL/GenBank/DDBJ databases">
        <title>An insight into the sialome of Amazonian anophelines.</title>
        <authorList>
            <person name="Ribeiro J.M."/>
            <person name="Scarpassa V."/>
            <person name="Calvo E."/>
        </authorList>
    </citation>
    <scope>NUCLEOTIDE SEQUENCE</scope>
</reference>
<proteinExistence type="predicted"/>
<protein>
    <submittedName>
        <fullName evidence="1">Putative secreted protein</fullName>
    </submittedName>
</protein>
<sequence>MLLVLVQLQDVRAVDLLAQIAIALLERLRTDVGEHAIRVRVRAFEQVTLLGDSVRLRTRHLLVHAIRIRVHLVHFLL</sequence>
<organism evidence="1">
    <name type="scientific">Anopheles darlingi</name>
    <name type="common">Mosquito</name>
    <dbReference type="NCBI Taxonomy" id="43151"/>
    <lineage>
        <taxon>Eukaryota</taxon>
        <taxon>Metazoa</taxon>
        <taxon>Ecdysozoa</taxon>
        <taxon>Arthropoda</taxon>
        <taxon>Hexapoda</taxon>
        <taxon>Insecta</taxon>
        <taxon>Pterygota</taxon>
        <taxon>Neoptera</taxon>
        <taxon>Endopterygota</taxon>
        <taxon>Diptera</taxon>
        <taxon>Nematocera</taxon>
        <taxon>Culicoidea</taxon>
        <taxon>Culicidae</taxon>
        <taxon>Anophelinae</taxon>
        <taxon>Anopheles</taxon>
    </lineage>
</organism>
<accession>A0A2M4DEI7</accession>